<accession>A0A1U7DCN3</accession>
<keyword evidence="1" id="KW-0614">Plasmid</keyword>
<dbReference type="AlphaFoldDB" id="A0A1U7DCN3"/>
<keyword evidence="2" id="KW-1185">Reference proteome</keyword>
<name>A0A1U7DCN3_9RHOB</name>
<dbReference type="KEGG" id="tpro:Ga0080559_TMP416"/>
<gene>
    <name evidence="1" type="ORF">Ga0080559_TMP416</name>
</gene>
<evidence type="ECO:0000313" key="2">
    <source>
        <dbReference type="Proteomes" id="UP000186559"/>
    </source>
</evidence>
<reference evidence="1 2" key="1">
    <citation type="submission" date="2016-03" db="EMBL/GenBank/DDBJ databases">
        <title>Deep-sea bacteria in the southern Pacific.</title>
        <authorList>
            <person name="Tang K."/>
        </authorList>
    </citation>
    <scope>NUCLEOTIDE SEQUENCE [LARGE SCALE GENOMIC DNA]</scope>
    <source>
        <strain evidence="1 2">JLT2016</strain>
        <plasmid evidence="2">Plasmid ptpro1</plasmid>
    </source>
</reference>
<dbReference type="EMBL" id="CP014797">
    <property type="protein sequence ID" value="APX25899.1"/>
    <property type="molecule type" value="Genomic_DNA"/>
</dbReference>
<protein>
    <submittedName>
        <fullName evidence="1">Uncharacterized protein</fullName>
    </submittedName>
</protein>
<proteinExistence type="predicted"/>
<dbReference type="Proteomes" id="UP000186559">
    <property type="component" value="Plasmid pTPRO1"/>
</dbReference>
<evidence type="ECO:0000313" key="1">
    <source>
        <dbReference type="EMBL" id="APX25899.1"/>
    </source>
</evidence>
<sequence length="38" mass="4068">MRKAPDVLGREPPLASQAFEGARHAVSCCHLVILPPIS</sequence>
<geneLocation type="plasmid" evidence="2">
    <name>ptpro1</name>
</geneLocation>
<organism evidence="1 2">
    <name type="scientific">Salipiger profundus</name>
    <dbReference type="NCBI Taxonomy" id="1229727"/>
    <lineage>
        <taxon>Bacteria</taxon>
        <taxon>Pseudomonadati</taxon>
        <taxon>Pseudomonadota</taxon>
        <taxon>Alphaproteobacteria</taxon>
        <taxon>Rhodobacterales</taxon>
        <taxon>Roseobacteraceae</taxon>
        <taxon>Salipiger</taxon>
    </lineage>
</organism>